<dbReference type="InterPro" id="IPR050904">
    <property type="entry name" value="Adhesion/Biosynth-related"/>
</dbReference>
<dbReference type="Pfam" id="PF02469">
    <property type="entry name" value="Fasciclin"/>
    <property type="match status" value="2"/>
</dbReference>
<evidence type="ECO:0000313" key="4">
    <source>
        <dbReference type="Proteomes" id="UP000016922"/>
    </source>
</evidence>
<keyword evidence="4" id="KW-1185">Reference proteome</keyword>
<feature type="domain" description="FAS1" evidence="2">
    <location>
        <begin position="181"/>
        <end position="312"/>
    </location>
</feature>
<dbReference type="PROSITE" id="PS50213">
    <property type="entry name" value="FAS1"/>
    <property type="match status" value="2"/>
</dbReference>
<feature type="chain" id="PRO_5004507696" evidence="1">
    <location>
        <begin position="18"/>
        <end position="388"/>
    </location>
</feature>
<evidence type="ECO:0000256" key="1">
    <source>
        <dbReference type="SAM" id="SignalP"/>
    </source>
</evidence>
<dbReference type="EMBL" id="KE145363">
    <property type="protein sequence ID" value="EPE30602.1"/>
    <property type="molecule type" value="Genomic_DNA"/>
</dbReference>
<dbReference type="HOGENOM" id="CLU_031281_2_3_1"/>
<protein>
    <submittedName>
        <fullName evidence="3">FAS1</fullName>
    </submittedName>
</protein>
<evidence type="ECO:0000259" key="2">
    <source>
        <dbReference type="PROSITE" id="PS50213"/>
    </source>
</evidence>
<dbReference type="InterPro" id="IPR000782">
    <property type="entry name" value="FAS1_domain"/>
</dbReference>
<gene>
    <name evidence="3" type="ORF">GLAREA_03569</name>
</gene>
<dbReference type="FunFam" id="2.30.180.10:FF:000032">
    <property type="entry name" value="Fasciclin domain-containing protein, putative"/>
    <property type="match status" value="1"/>
</dbReference>
<feature type="signal peptide" evidence="1">
    <location>
        <begin position="1"/>
        <end position="17"/>
    </location>
</feature>
<dbReference type="RefSeq" id="XP_008082013.1">
    <property type="nucleotide sequence ID" value="XM_008083822.1"/>
</dbReference>
<dbReference type="AlphaFoldDB" id="S3CW15"/>
<name>S3CW15_GLAL2</name>
<sequence>MQFSYLVTLALASVVRGATLMEAIASQSTTLSTLNSLLAEQPALMQMLMGAKNITILAPSNDAFASFVQSPENKAAAADNATLMAVLEYHVLEGMHMSSDFTTKMEFFPTMLGASSNMTMGSMMMSNMSLSSVTGGQVVGGMKMGNMVEIMSGLKETSMVQTADLMFEGGVIHIIDSVLTIPKMPSVSAVDSQLTALAGALKATNLLMAVDMLKDVTIFAPSNAAFKAIGSATGSLTEQQLAGILEYHIINGTVGYSTLLSMGLANRTLPTLEGPDLRVQATGDKIFINGAQVQIADVLVSNGVMHVIDAVLNPANTTATANPTATTPAVMFQGAAAASNVPFTSGISATTTAPSATTQTAAAGLSVEQPAVGAIGAAALFGLVIAAL</sequence>
<dbReference type="eggNOG" id="KOG1437">
    <property type="taxonomic scope" value="Eukaryota"/>
</dbReference>
<dbReference type="STRING" id="1116229.S3CW15"/>
<dbReference type="SUPFAM" id="SSF82153">
    <property type="entry name" value="FAS1 domain"/>
    <property type="match status" value="2"/>
</dbReference>
<dbReference type="GO" id="GO:0000329">
    <property type="term" value="C:fungal-type vacuole membrane"/>
    <property type="evidence" value="ECO:0007669"/>
    <property type="project" value="TreeGrafter"/>
</dbReference>
<dbReference type="Gene3D" id="2.30.180.10">
    <property type="entry name" value="FAS1 domain"/>
    <property type="match status" value="2"/>
</dbReference>
<dbReference type="GO" id="GO:0016236">
    <property type="term" value="P:macroautophagy"/>
    <property type="evidence" value="ECO:0007669"/>
    <property type="project" value="TreeGrafter"/>
</dbReference>
<dbReference type="KEGG" id="glz:GLAREA_03569"/>
<reference evidence="3 4" key="1">
    <citation type="journal article" date="2013" name="BMC Genomics">
        <title>Genomics-driven discovery of the pneumocandin biosynthetic gene cluster in the fungus Glarea lozoyensis.</title>
        <authorList>
            <person name="Chen L."/>
            <person name="Yue Q."/>
            <person name="Zhang X."/>
            <person name="Xiang M."/>
            <person name="Wang C."/>
            <person name="Li S."/>
            <person name="Che Y."/>
            <person name="Ortiz-Lopez F.J."/>
            <person name="Bills G.F."/>
            <person name="Liu X."/>
            <person name="An Z."/>
        </authorList>
    </citation>
    <scope>NUCLEOTIDE SEQUENCE [LARGE SCALE GENOMIC DNA]</scope>
    <source>
        <strain evidence="4">ATCC 20868 / MF5171</strain>
    </source>
</reference>
<dbReference type="PANTHER" id="PTHR10900:SF77">
    <property type="entry name" value="FI19380P1"/>
    <property type="match status" value="1"/>
</dbReference>
<organism evidence="3 4">
    <name type="scientific">Glarea lozoyensis (strain ATCC 20868 / MF5171)</name>
    <dbReference type="NCBI Taxonomy" id="1116229"/>
    <lineage>
        <taxon>Eukaryota</taxon>
        <taxon>Fungi</taxon>
        <taxon>Dikarya</taxon>
        <taxon>Ascomycota</taxon>
        <taxon>Pezizomycotina</taxon>
        <taxon>Leotiomycetes</taxon>
        <taxon>Helotiales</taxon>
        <taxon>Helotiaceae</taxon>
        <taxon>Glarea</taxon>
    </lineage>
</organism>
<dbReference type="GeneID" id="19462624"/>
<dbReference type="SMART" id="SM00554">
    <property type="entry name" value="FAS1"/>
    <property type="match status" value="2"/>
</dbReference>
<dbReference type="Proteomes" id="UP000016922">
    <property type="component" value="Unassembled WGS sequence"/>
</dbReference>
<feature type="domain" description="FAS1" evidence="2">
    <location>
        <begin position="18"/>
        <end position="179"/>
    </location>
</feature>
<dbReference type="OrthoDB" id="286301at2759"/>
<evidence type="ECO:0000313" key="3">
    <source>
        <dbReference type="EMBL" id="EPE30602.1"/>
    </source>
</evidence>
<dbReference type="OMA" id="FHINICN"/>
<dbReference type="PANTHER" id="PTHR10900">
    <property type="entry name" value="PERIOSTIN-RELATED"/>
    <property type="match status" value="1"/>
</dbReference>
<keyword evidence="1" id="KW-0732">Signal</keyword>
<dbReference type="InterPro" id="IPR036378">
    <property type="entry name" value="FAS1_dom_sf"/>
</dbReference>
<accession>S3CW15</accession>
<proteinExistence type="predicted"/>